<dbReference type="PANTHER" id="PTHR33990">
    <property type="entry name" value="PROTEIN YJDN-RELATED"/>
    <property type="match status" value="1"/>
</dbReference>
<dbReference type="RefSeq" id="WP_202007638.1">
    <property type="nucleotide sequence ID" value="NZ_JAERRB010000001.1"/>
</dbReference>
<accession>A0ABS1KM98</accession>
<gene>
    <name evidence="2" type="ORF">JI741_04095</name>
</gene>
<dbReference type="Gene3D" id="3.10.180.10">
    <property type="entry name" value="2,3-Dihydroxybiphenyl 1,2-Dioxygenase, domain 1"/>
    <property type="match status" value="1"/>
</dbReference>
<dbReference type="CDD" id="cd06588">
    <property type="entry name" value="PhnB_like"/>
    <property type="match status" value="1"/>
</dbReference>
<comment type="caution">
    <text evidence="2">The sequence shown here is derived from an EMBL/GenBank/DDBJ whole genome shotgun (WGS) entry which is preliminary data.</text>
</comment>
<sequence>MVTLNPYLNFPGNTEEAFNFYKSVFGGEFLMVQRFKDTPDGAKMKPEDQNKIMHVALPIGNGNILMATDALESMGQTVHTGNNLHLCLSPDSKAEADKLFNGLSAGGNVTMPLENMFWGAYFGMVIDKFGVSWMINHDTNQNK</sequence>
<organism evidence="2 3">
    <name type="scientific">Chryseolinea lacunae</name>
    <dbReference type="NCBI Taxonomy" id="2801331"/>
    <lineage>
        <taxon>Bacteria</taxon>
        <taxon>Pseudomonadati</taxon>
        <taxon>Bacteroidota</taxon>
        <taxon>Cytophagia</taxon>
        <taxon>Cytophagales</taxon>
        <taxon>Fulvivirgaceae</taxon>
        <taxon>Chryseolinea</taxon>
    </lineage>
</organism>
<dbReference type="Pfam" id="PF06983">
    <property type="entry name" value="3-dmu-9_3-mt"/>
    <property type="match status" value="1"/>
</dbReference>
<evidence type="ECO:0000313" key="2">
    <source>
        <dbReference type="EMBL" id="MBL0740382.1"/>
    </source>
</evidence>
<evidence type="ECO:0000313" key="3">
    <source>
        <dbReference type="Proteomes" id="UP000613030"/>
    </source>
</evidence>
<dbReference type="PANTHER" id="PTHR33990:SF1">
    <property type="entry name" value="PROTEIN YJDN"/>
    <property type="match status" value="1"/>
</dbReference>
<evidence type="ECO:0000259" key="1">
    <source>
        <dbReference type="Pfam" id="PF06983"/>
    </source>
</evidence>
<dbReference type="Proteomes" id="UP000613030">
    <property type="component" value="Unassembled WGS sequence"/>
</dbReference>
<dbReference type="EMBL" id="JAERRB010000001">
    <property type="protein sequence ID" value="MBL0740382.1"/>
    <property type="molecule type" value="Genomic_DNA"/>
</dbReference>
<dbReference type="InterPro" id="IPR029068">
    <property type="entry name" value="Glyas_Bleomycin-R_OHBP_Dase"/>
</dbReference>
<feature type="domain" description="PhnB-like" evidence="1">
    <location>
        <begin position="5"/>
        <end position="135"/>
    </location>
</feature>
<keyword evidence="3" id="KW-1185">Reference proteome</keyword>
<dbReference type="SUPFAM" id="SSF54593">
    <property type="entry name" value="Glyoxalase/Bleomycin resistance protein/Dihydroxybiphenyl dioxygenase"/>
    <property type="match status" value="1"/>
</dbReference>
<name>A0ABS1KM98_9BACT</name>
<protein>
    <submittedName>
        <fullName evidence="2">VOC family protein</fullName>
    </submittedName>
</protein>
<dbReference type="InterPro" id="IPR028973">
    <property type="entry name" value="PhnB-like"/>
</dbReference>
<proteinExistence type="predicted"/>
<reference evidence="2 3" key="1">
    <citation type="submission" date="2021-01" db="EMBL/GenBank/DDBJ databases">
        <title>Chryseolinea sp. Jin1 Genome sequencing and assembly.</title>
        <authorList>
            <person name="Kim I."/>
        </authorList>
    </citation>
    <scope>NUCLEOTIDE SEQUENCE [LARGE SCALE GENOMIC DNA]</scope>
    <source>
        <strain evidence="2 3">Jin1</strain>
    </source>
</reference>